<keyword evidence="1" id="KW-0472">Membrane</keyword>
<sequence>MPLIIIIVSLIALKYFEIGPFAGISWWWIAGLMGVAFIWFEFLERMFGLDKRKAHEEIEKTRKERVKKTFDSHKRR</sequence>
<keyword evidence="1" id="KW-1133">Transmembrane helix</keyword>
<dbReference type="EMBL" id="CP002745">
    <property type="protein sequence ID" value="AEK60730.1"/>
    <property type="molecule type" value="Genomic_DNA"/>
</dbReference>
<accession>G0AIE7</accession>
<dbReference type="RefSeq" id="WP_014004885.1">
    <property type="nucleotide sequence ID" value="NC_015856.1"/>
</dbReference>
<reference evidence="2 3" key="3">
    <citation type="journal article" date="2008" name="FEMS Microbiol. Ecol.">
        <title>Identification and characterization of genes underlying chitinolysis in Collimonas fungivorans Ter331.</title>
        <authorList>
            <person name="Fritsche K."/>
            <person name="de Boer W."/>
            <person name="Gerards S."/>
            <person name="van den Berg M."/>
            <person name="van Veen J.A."/>
            <person name="Leveau J.H."/>
        </authorList>
    </citation>
    <scope>NUCLEOTIDE SEQUENCE [LARGE SCALE GENOMIC DNA]</scope>
    <source>
        <strain evidence="2 3">Ter331</strain>
    </source>
</reference>
<protein>
    <recommendedName>
        <fullName evidence="4">Small Trp-rich protein</fullName>
    </recommendedName>
</protein>
<dbReference type="NCBIfam" id="TIGR04438">
    <property type="entry name" value="small_Trp_rich"/>
    <property type="match status" value="1"/>
</dbReference>
<evidence type="ECO:0008006" key="4">
    <source>
        <dbReference type="Google" id="ProtNLM"/>
    </source>
</evidence>
<dbReference type="STRING" id="1005048.CFU_0897"/>
<dbReference type="AlphaFoldDB" id="G0AIE7"/>
<reference evidence="2 3" key="2">
    <citation type="journal article" date="2006" name="J. Microbiol. Methods">
        <title>Genomic flank-sequencing of plasposon insertion sites for rapid identification of functional genes.</title>
        <authorList>
            <person name="Leveau J.H."/>
            <person name="Gerards S."/>
            <person name="Fritsche K."/>
            <person name="Zondag G."/>
            <person name="van Veen J.A."/>
        </authorList>
    </citation>
    <scope>NUCLEOTIDE SEQUENCE [LARGE SCALE GENOMIC DNA]</scope>
    <source>
        <strain evidence="2 3">Ter331</strain>
    </source>
</reference>
<evidence type="ECO:0000313" key="2">
    <source>
        <dbReference type="EMBL" id="AEK60730.1"/>
    </source>
</evidence>
<proteinExistence type="predicted"/>
<reference evidence="2 3" key="5">
    <citation type="journal article" date="2011" name="ISME J.">
        <title>Dual transcriptional profiling of a bacterial/fungal confrontation: Collimonas fungivorans versus Aspergillus niger.</title>
        <authorList>
            <person name="Mela F."/>
            <person name="Fritsche K."/>
            <person name="de Boer W."/>
            <person name="van Veen J.A."/>
            <person name="de Graaff L.H."/>
            <person name="van den Berg M."/>
            <person name="Leveau J.H."/>
        </authorList>
    </citation>
    <scope>NUCLEOTIDE SEQUENCE [LARGE SCALE GENOMIC DNA]</scope>
    <source>
        <strain evidence="2 3">Ter331</strain>
    </source>
</reference>
<evidence type="ECO:0000313" key="3">
    <source>
        <dbReference type="Proteomes" id="UP000008392"/>
    </source>
</evidence>
<keyword evidence="3" id="KW-1185">Reference proteome</keyword>
<reference evidence="2 3" key="1">
    <citation type="journal article" date="2004" name="Environ. Microbiol.">
        <title>Phylogeny-function analysis of (meta)genomic libraries: screening for expression of ribosomal RNA genes by large-insert library fluorescent in situ hybridization (LIL-FISH).</title>
        <authorList>
            <person name="Leveau J.H."/>
            <person name="Gerards S."/>
            <person name="de Boer W."/>
            <person name="van Veen J.A."/>
        </authorList>
    </citation>
    <scope>NUCLEOTIDE SEQUENCE [LARGE SCALE GENOMIC DNA]</scope>
    <source>
        <strain evidence="2 3">Ter331</strain>
    </source>
</reference>
<feature type="transmembrane region" description="Helical" evidence="1">
    <location>
        <begin position="26"/>
        <end position="43"/>
    </location>
</feature>
<dbReference type="Proteomes" id="UP000008392">
    <property type="component" value="Chromosome"/>
</dbReference>
<keyword evidence="1" id="KW-0812">Transmembrane</keyword>
<name>G0AIE7_COLFT</name>
<dbReference type="HOGENOM" id="CLU_177815_0_0_4"/>
<reference evidence="2 3" key="4">
    <citation type="journal article" date="2010" name="Environ. Microbiol.">
        <title>The bacterial genus Collimonas: mycophagy, weathering and other adaptive solutions to life in oligotrophic soil environments.</title>
        <authorList>
            <person name="Leveau J.H."/>
            <person name="Uroz S."/>
            <person name="de Boer W."/>
        </authorList>
    </citation>
    <scope>NUCLEOTIDE SEQUENCE [LARGE SCALE GENOMIC DNA]</scope>
    <source>
        <strain evidence="2 3">Ter331</strain>
    </source>
</reference>
<dbReference type="InterPro" id="IPR031044">
    <property type="entry name" value="Small_Trp_rich"/>
</dbReference>
<evidence type="ECO:0000256" key="1">
    <source>
        <dbReference type="SAM" id="Phobius"/>
    </source>
</evidence>
<dbReference type="eggNOG" id="ENOG5033E87">
    <property type="taxonomic scope" value="Bacteria"/>
</dbReference>
<gene>
    <name evidence="2" type="ordered locus">CFU_0897</name>
</gene>
<organism evidence="2 3">
    <name type="scientific">Collimonas fungivorans (strain Ter331)</name>
    <dbReference type="NCBI Taxonomy" id="1005048"/>
    <lineage>
        <taxon>Bacteria</taxon>
        <taxon>Pseudomonadati</taxon>
        <taxon>Pseudomonadota</taxon>
        <taxon>Betaproteobacteria</taxon>
        <taxon>Burkholderiales</taxon>
        <taxon>Oxalobacteraceae</taxon>
        <taxon>Collimonas</taxon>
    </lineage>
</organism>
<reference evidence="3" key="6">
    <citation type="submission" date="2011-05" db="EMBL/GenBank/DDBJ databases">
        <title>Complete sequence of Collimonas fungivorans Ter331.</title>
        <authorList>
            <person name="Leveau J.H."/>
        </authorList>
    </citation>
    <scope>NUCLEOTIDE SEQUENCE [LARGE SCALE GENOMIC DNA]</scope>
    <source>
        <strain evidence="3">Ter331</strain>
    </source>
</reference>
<dbReference type="KEGG" id="cfu:CFU_0897"/>